<evidence type="ECO:0000313" key="2">
    <source>
        <dbReference type="EMBL" id="EMR11665.1"/>
    </source>
</evidence>
<dbReference type="Pfam" id="PF10453">
    <property type="entry name" value="NUFIP1"/>
    <property type="match status" value="1"/>
</dbReference>
<evidence type="ECO:0000313" key="3">
    <source>
        <dbReference type="Proteomes" id="UP000011958"/>
    </source>
</evidence>
<sequence length="295" mass="35094">MNQQYIYDPPPSPPPKATMFLSPLKTHSPLQLSKKKFHRVEKIYKNNYNSGKNNFKNFLSKPEKSLKNIKNKSDRPDKLEKYSKCTYSTLLDDGTISYKTVFYNKDGYAMSSTANICETNDNESIENIPKNEKTEIQEDINAWIEERKKKWPTDKNIEKKKEEKLKELNRIKDSFEEKIKLDFLENNDHFKPANDNCIKSNEVKKIETPELLFENINSPLSYFLKEKSDDKSNYGFKHDNISKKKHEKRFTKSNRNCIWRVRKSLYTKLVEKEELQENMIILQVIKHLIEFYNIK</sequence>
<gene>
    <name evidence="2" type="ORF">PNEG_00103</name>
</gene>
<dbReference type="EMBL" id="AFWA02000005">
    <property type="protein sequence ID" value="EMR11665.1"/>
    <property type="molecule type" value="Genomic_DNA"/>
</dbReference>
<dbReference type="HOGENOM" id="CLU_943719_0_0_1"/>
<dbReference type="GeneID" id="19893801"/>
<dbReference type="InterPro" id="IPR019496">
    <property type="entry name" value="NUFIP1_cons_dom"/>
</dbReference>
<dbReference type="STRING" id="1069680.M7PCM8"/>
<proteinExistence type="predicted"/>
<name>M7PCM8_PNEMU</name>
<keyword evidence="3" id="KW-1185">Reference proteome</keyword>
<accession>M7PCM8</accession>
<organism evidence="2 3">
    <name type="scientific">Pneumocystis murina (strain B123)</name>
    <name type="common">Mouse pneumocystis pneumonia agent</name>
    <name type="synonym">Pneumocystis carinii f. sp. muris</name>
    <dbReference type="NCBI Taxonomy" id="1069680"/>
    <lineage>
        <taxon>Eukaryota</taxon>
        <taxon>Fungi</taxon>
        <taxon>Dikarya</taxon>
        <taxon>Ascomycota</taxon>
        <taxon>Taphrinomycotina</taxon>
        <taxon>Pneumocystomycetes</taxon>
        <taxon>Pneumocystaceae</taxon>
        <taxon>Pneumocystis</taxon>
    </lineage>
</organism>
<feature type="domain" description="FMR1-interacting protein 1 conserved" evidence="1">
    <location>
        <begin position="120"/>
        <end position="168"/>
    </location>
</feature>
<evidence type="ECO:0000259" key="1">
    <source>
        <dbReference type="Pfam" id="PF10453"/>
    </source>
</evidence>
<dbReference type="OrthoDB" id="273070at2759"/>
<dbReference type="OMA" id="NICETND"/>
<comment type="caution">
    <text evidence="2">The sequence shown here is derived from an EMBL/GenBank/DDBJ whole genome shotgun (WGS) entry which is preliminary data.</text>
</comment>
<protein>
    <recommendedName>
        <fullName evidence="1">FMR1-interacting protein 1 conserved domain-containing protein</fullName>
    </recommendedName>
</protein>
<dbReference type="AlphaFoldDB" id="M7PCM8"/>
<reference evidence="3" key="1">
    <citation type="journal article" date="2016" name="Nat. Commun.">
        <title>Genome analysis of three Pneumocystis species reveals adaptation mechanisms to life exclusively in mammalian hosts.</title>
        <authorList>
            <person name="Ma L."/>
            <person name="Chen Z."/>
            <person name="Huang D.W."/>
            <person name="Kutty G."/>
            <person name="Ishihara M."/>
            <person name="Wang H."/>
            <person name="Abouelleil A."/>
            <person name="Bishop L."/>
            <person name="Davey E."/>
            <person name="Deng R."/>
            <person name="Deng X."/>
            <person name="Fan L."/>
            <person name="Fantoni G."/>
            <person name="Fitzgerald M."/>
            <person name="Gogineni E."/>
            <person name="Goldberg J.M."/>
            <person name="Handley G."/>
            <person name="Hu X."/>
            <person name="Huber C."/>
            <person name="Jiao X."/>
            <person name="Jones K."/>
            <person name="Levin J.Z."/>
            <person name="Liu Y."/>
            <person name="Macdonald P."/>
            <person name="Melnikov A."/>
            <person name="Raley C."/>
            <person name="Sassi M."/>
            <person name="Sherman B.T."/>
            <person name="Song X."/>
            <person name="Sykes S."/>
            <person name="Tran B."/>
            <person name="Walsh L."/>
            <person name="Xia Y."/>
            <person name="Yang J."/>
            <person name="Young S."/>
            <person name="Zeng Q."/>
            <person name="Zheng X."/>
            <person name="Stephens R."/>
            <person name="Nusbaum C."/>
            <person name="Birren B.W."/>
            <person name="Azadi P."/>
            <person name="Lempicki R.A."/>
            <person name="Cuomo C.A."/>
            <person name="Kovacs J.A."/>
        </authorList>
    </citation>
    <scope>NUCLEOTIDE SEQUENCE [LARGE SCALE GENOMIC DNA]</scope>
    <source>
        <strain evidence="3">B123</strain>
    </source>
</reference>
<dbReference type="VEuPathDB" id="FungiDB:PNEG_00103"/>
<dbReference type="Proteomes" id="UP000011958">
    <property type="component" value="Unassembled WGS sequence"/>
</dbReference>
<dbReference type="RefSeq" id="XP_007871960.1">
    <property type="nucleotide sequence ID" value="XM_007873769.1"/>
</dbReference>